<proteinExistence type="predicted"/>
<dbReference type="OrthoDB" id="1065075at2"/>
<evidence type="ECO:0000313" key="2">
    <source>
        <dbReference type="Proteomes" id="UP000234211"/>
    </source>
</evidence>
<protein>
    <submittedName>
        <fullName evidence="1">Uncharacterized protein</fullName>
    </submittedName>
</protein>
<dbReference type="Proteomes" id="UP000234211">
    <property type="component" value="Unassembled WGS sequence"/>
</dbReference>
<keyword evidence="2" id="KW-1185">Reference proteome</keyword>
<sequence length="333" mass="38143">MNYQYYNIAVKITINEAIQFGVVESIYIENTIEKFSDTAKITLPRAFKNAQENGENVSLAQKNLLEIIKSGDTIKIEAGYNDELKVEFEGYIDEIGAEIPLLLICEDEMYQLKKKEKINKTFASVTLEELLKFIAPAYEIQALNMPLGKFMIENATPYKVIEELKQQYGIRCYFKNKVLIAGLTVDFKPAVSHDFVFGKNIRNSNSLIYETKEQRKRFYKAISHQTGTSKKITYEYGDTSGDHRTLHLPLNLSENEVKEWVHKIHDAHVYTGYGGALDSWAIPFTNAGDSTKLTDPNYPDKHRDMTLFVESVIVNINKSDGYKRTNKVSFKIK</sequence>
<accession>A0A2H1YHD0</accession>
<dbReference type="AlphaFoldDB" id="A0A2H1YHD0"/>
<dbReference type="EMBL" id="OENF01000034">
    <property type="protein sequence ID" value="SOS74899.1"/>
    <property type="molecule type" value="Genomic_DNA"/>
</dbReference>
<name>A0A2H1YHD0_9FLAO</name>
<dbReference type="RefSeq" id="WP_101917456.1">
    <property type="nucleotide sequence ID" value="NZ_OENF01000034.1"/>
</dbReference>
<organism evidence="1 2">
    <name type="scientific">Tenacibaculum piscium</name>
    <dbReference type="NCBI Taxonomy" id="1458515"/>
    <lineage>
        <taxon>Bacteria</taxon>
        <taxon>Pseudomonadati</taxon>
        <taxon>Bacteroidota</taxon>
        <taxon>Flavobacteriia</taxon>
        <taxon>Flavobacteriales</taxon>
        <taxon>Flavobacteriaceae</taxon>
        <taxon>Tenacibaculum</taxon>
    </lineage>
</organism>
<dbReference type="SUPFAM" id="SSF69279">
    <property type="entry name" value="Phage tail proteins"/>
    <property type="match status" value="1"/>
</dbReference>
<evidence type="ECO:0000313" key="1">
    <source>
        <dbReference type="EMBL" id="SOS74899.1"/>
    </source>
</evidence>
<reference evidence="2" key="1">
    <citation type="submission" date="2017-11" db="EMBL/GenBank/DDBJ databases">
        <authorList>
            <person name="Duchaud E."/>
        </authorList>
    </citation>
    <scope>NUCLEOTIDE SEQUENCE [LARGE SCALE GENOMIC DNA]</scope>
    <source>
        <strain evidence="2">Tenacibaculum sp. TNO020</strain>
    </source>
</reference>
<gene>
    <name evidence="1" type="ORF">TNO020_40118</name>
</gene>